<protein>
    <submittedName>
        <fullName evidence="2">Hypp7466 protein</fullName>
    </submittedName>
</protein>
<dbReference type="InterPro" id="IPR001853">
    <property type="entry name" value="DSBA-like_thioredoxin_dom"/>
</dbReference>
<dbReference type="Gene3D" id="3.40.30.10">
    <property type="entry name" value="Glutaredoxin"/>
    <property type="match status" value="1"/>
</dbReference>
<evidence type="ECO:0000313" key="2">
    <source>
        <dbReference type="EMBL" id="CAH1245343.1"/>
    </source>
</evidence>
<dbReference type="GO" id="GO:0016491">
    <property type="term" value="F:oxidoreductase activity"/>
    <property type="evidence" value="ECO:0007669"/>
    <property type="project" value="InterPro"/>
</dbReference>
<name>A0A8K0EDV4_BRALA</name>
<organism evidence="2 3">
    <name type="scientific">Branchiostoma lanceolatum</name>
    <name type="common">Common lancelet</name>
    <name type="synonym">Amphioxus lanceolatum</name>
    <dbReference type="NCBI Taxonomy" id="7740"/>
    <lineage>
        <taxon>Eukaryota</taxon>
        <taxon>Metazoa</taxon>
        <taxon>Chordata</taxon>
        <taxon>Cephalochordata</taxon>
        <taxon>Leptocardii</taxon>
        <taxon>Amphioxiformes</taxon>
        <taxon>Branchiostomatidae</taxon>
        <taxon>Branchiostoma</taxon>
    </lineage>
</organism>
<evidence type="ECO:0000259" key="1">
    <source>
        <dbReference type="Pfam" id="PF01323"/>
    </source>
</evidence>
<dbReference type="PANTHER" id="PTHR13887">
    <property type="entry name" value="GLUTATHIONE S-TRANSFERASE KAPPA"/>
    <property type="match status" value="1"/>
</dbReference>
<dbReference type="Pfam" id="PF01323">
    <property type="entry name" value="DSBA"/>
    <property type="match status" value="1"/>
</dbReference>
<sequence>MRMCKEKYTFHVSWQPYLLRPNMPPDGIEKPPQYKGVSDHLKAAGQSVGIDFTGKCPRFPNTIQAHCLLEHAGKVPDGGKTQDKLAEVLFRAYFTDGMYPSGYNLVELAKEVGMTQEEVEPVITSQENQTAIFNKAGQYMKDGVTGVPFFYINGRPAFSGAQDPGNFVYCFQKAAEKFPAGKGGASQSSM</sequence>
<gene>
    <name evidence="2" type="primary">Hypp7466</name>
    <name evidence="2" type="ORF">BLAG_LOCUS7709</name>
</gene>
<dbReference type="EMBL" id="OV696699">
    <property type="protein sequence ID" value="CAH1245343.1"/>
    <property type="molecule type" value="Genomic_DNA"/>
</dbReference>
<evidence type="ECO:0000313" key="3">
    <source>
        <dbReference type="Proteomes" id="UP000838412"/>
    </source>
</evidence>
<dbReference type="OrthoDB" id="1930760at2759"/>
<dbReference type="PANTHER" id="PTHR13887:SF41">
    <property type="entry name" value="THIOREDOXIN SUPERFAMILY PROTEIN"/>
    <property type="match status" value="1"/>
</dbReference>
<dbReference type="AlphaFoldDB" id="A0A8K0EDV4"/>
<accession>A0A8K0EDV4</accession>
<keyword evidence="3" id="KW-1185">Reference proteome</keyword>
<dbReference type="SUPFAM" id="SSF52833">
    <property type="entry name" value="Thioredoxin-like"/>
    <property type="match status" value="1"/>
</dbReference>
<dbReference type="Proteomes" id="UP000838412">
    <property type="component" value="Chromosome 14"/>
</dbReference>
<reference evidence="2" key="1">
    <citation type="submission" date="2022-01" db="EMBL/GenBank/DDBJ databases">
        <authorList>
            <person name="Braso-Vives M."/>
        </authorList>
    </citation>
    <scope>NUCLEOTIDE SEQUENCE</scope>
</reference>
<feature type="domain" description="DSBA-like thioredoxin" evidence="1">
    <location>
        <begin position="7"/>
        <end position="169"/>
    </location>
</feature>
<dbReference type="InterPro" id="IPR036249">
    <property type="entry name" value="Thioredoxin-like_sf"/>
</dbReference>
<proteinExistence type="predicted"/>